<dbReference type="InterPro" id="IPR002711">
    <property type="entry name" value="HNH"/>
</dbReference>
<evidence type="ECO:0000313" key="3">
    <source>
        <dbReference type="EMBL" id="GAA4668635.1"/>
    </source>
</evidence>
<proteinExistence type="predicted"/>
<evidence type="ECO:0000259" key="2">
    <source>
        <dbReference type="Pfam" id="PF01844"/>
    </source>
</evidence>
<comment type="caution">
    <text evidence="3">The sequence shown here is derived from an EMBL/GenBank/DDBJ whole genome shotgun (WGS) entry which is preliminary data.</text>
</comment>
<dbReference type="Pfam" id="PF01844">
    <property type="entry name" value="HNH"/>
    <property type="match status" value="1"/>
</dbReference>
<dbReference type="CDD" id="cd00085">
    <property type="entry name" value="HNHc"/>
    <property type="match status" value="1"/>
</dbReference>
<gene>
    <name evidence="3" type="ORF">GCM10023226_00800</name>
</gene>
<keyword evidence="4" id="KW-1185">Reference proteome</keyword>
<protein>
    <recommendedName>
        <fullName evidence="2">HNH domain-containing protein</fullName>
    </recommendedName>
</protein>
<evidence type="ECO:0000313" key="4">
    <source>
        <dbReference type="Proteomes" id="UP001500621"/>
    </source>
</evidence>
<keyword evidence="1" id="KW-1133">Transmembrane helix</keyword>
<evidence type="ECO:0000256" key="1">
    <source>
        <dbReference type="SAM" id="Phobius"/>
    </source>
</evidence>
<dbReference type="Gene3D" id="1.10.30.50">
    <property type="match status" value="1"/>
</dbReference>
<reference evidence="4" key="1">
    <citation type="journal article" date="2019" name="Int. J. Syst. Evol. Microbiol.">
        <title>The Global Catalogue of Microorganisms (GCM) 10K type strain sequencing project: providing services to taxonomists for standard genome sequencing and annotation.</title>
        <authorList>
            <consortium name="The Broad Institute Genomics Platform"/>
            <consortium name="The Broad Institute Genome Sequencing Center for Infectious Disease"/>
            <person name="Wu L."/>
            <person name="Ma J."/>
        </authorList>
    </citation>
    <scope>NUCLEOTIDE SEQUENCE [LARGE SCALE GENOMIC DNA]</scope>
    <source>
        <strain evidence="4">JCM 18127</strain>
    </source>
</reference>
<name>A0ABP8VQ09_9ACTN</name>
<sequence>MPSDLADELIRQTLALAPIVVPIAVLMLVLAMPMPGRGPRPLQRRDPWRGFKYAPRRAVFARAQGRCEGARFIVWGRCPSPATEADHVYPWSRSGPTVLSNGQALCRSHNRSKSNLRPPWWYLRGLERRRAAYFPADVDRRVVARMSAEERAARQVRSRRPAA</sequence>
<feature type="transmembrane region" description="Helical" evidence="1">
    <location>
        <begin position="15"/>
        <end position="35"/>
    </location>
</feature>
<dbReference type="Proteomes" id="UP001500621">
    <property type="component" value="Unassembled WGS sequence"/>
</dbReference>
<feature type="domain" description="HNH" evidence="2">
    <location>
        <begin position="81"/>
        <end position="115"/>
    </location>
</feature>
<keyword evidence="1" id="KW-0812">Transmembrane</keyword>
<dbReference type="RefSeq" id="WP_345262059.1">
    <property type="nucleotide sequence ID" value="NZ_BAABIM010000001.1"/>
</dbReference>
<dbReference type="InterPro" id="IPR003615">
    <property type="entry name" value="HNH_nuc"/>
</dbReference>
<dbReference type="EMBL" id="BAABIM010000001">
    <property type="protein sequence ID" value="GAA4668635.1"/>
    <property type="molecule type" value="Genomic_DNA"/>
</dbReference>
<organism evidence="3 4">
    <name type="scientific">Nocardioides nanhaiensis</name>
    <dbReference type="NCBI Taxonomy" id="1476871"/>
    <lineage>
        <taxon>Bacteria</taxon>
        <taxon>Bacillati</taxon>
        <taxon>Actinomycetota</taxon>
        <taxon>Actinomycetes</taxon>
        <taxon>Propionibacteriales</taxon>
        <taxon>Nocardioidaceae</taxon>
        <taxon>Nocardioides</taxon>
    </lineage>
</organism>
<accession>A0ABP8VQ09</accession>
<keyword evidence="1" id="KW-0472">Membrane</keyword>